<dbReference type="InterPro" id="IPR050447">
    <property type="entry name" value="Erg6_SMT_methyltransf"/>
</dbReference>
<proteinExistence type="predicted"/>
<dbReference type="CDD" id="cd02440">
    <property type="entry name" value="AdoMet_MTases"/>
    <property type="match status" value="1"/>
</dbReference>
<accession>A0ABY8FUN2</accession>
<keyword evidence="1" id="KW-0489">Methyltransferase</keyword>
<dbReference type="PANTHER" id="PTHR44068">
    <property type="entry name" value="ZGC:194242"/>
    <property type="match status" value="1"/>
</dbReference>
<reference evidence="1 2" key="1">
    <citation type="submission" date="2023-03" db="EMBL/GenBank/DDBJ databases">
        <title>Altererythrobacter sp. CAU 1644 isolated from sand.</title>
        <authorList>
            <person name="Kim W."/>
        </authorList>
    </citation>
    <scope>NUCLEOTIDE SEQUENCE [LARGE SCALE GENOMIC DNA]</scope>
    <source>
        <strain evidence="1 2">CAU 1644</strain>
    </source>
</reference>
<dbReference type="GO" id="GO:0032259">
    <property type="term" value="P:methylation"/>
    <property type="evidence" value="ECO:0007669"/>
    <property type="project" value="UniProtKB-KW"/>
</dbReference>
<dbReference type="RefSeq" id="WP_278017404.1">
    <property type="nucleotide sequence ID" value="NZ_CP121106.1"/>
</dbReference>
<protein>
    <submittedName>
        <fullName evidence="1">Class I SAM-dependent methyltransferase</fullName>
        <ecNumber evidence="1">2.1.-.-</ecNumber>
    </submittedName>
</protein>
<sequence length="246" mass="27375">MAVKLYEISENQDHYGGEYSENAMLWRRYGAIDKARNISEIIAGRPVERVLEVGCGTGAVLREVISRGIGRHHVGIDVVDPIEHVDKSSLGLDLRHYDGVTIPFADDSFDFVYASHVLEHVSDPRGFLAELARVSSRYIYVEVPCEILLRSSRESVQTALDIGHINAFNPTYFLVTLQTAGLPPEDLRVFDHSLEVTGFGMPAWKGRLLKFIRSSSLALVPELATKLFCYHCGALVDLAMSKQLGK</sequence>
<dbReference type="EMBL" id="CP121106">
    <property type="protein sequence ID" value="WFL78714.1"/>
    <property type="molecule type" value="Genomic_DNA"/>
</dbReference>
<dbReference type="GO" id="GO:0008168">
    <property type="term" value="F:methyltransferase activity"/>
    <property type="evidence" value="ECO:0007669"/>
    <property type="project" value="UniProtKB-KW"/>
</dbReference>
<evidence type="ECO:0000313" key="1">
    <source>
        <dbReference type="EMBL" id="WFL78714.1"/>
    </source>
</evidence>
<evidence type="ECO:0000313" key="2">
    <source>
        <dbReference type="Proteomes" id="UP001215827"/>
    </source>
</evidence>
<organism evidence="1 2">
    <name type="scientific">Altererythrobacter arenosus</name>
    <dbReference type="NCBI Taxonomy" id="3032592"/>
    <lineage>
        <taxon>Bacteria</taxon>
        <taxon>Pseudomonadati</taxon>
        <taxon>Pseudomonadota</taxon>
        <taxon>Alphaproteobacteria</taxon>
        <taxon>Sphingomonadales</taxon>
        <taxon>Erythrobacteraceae</taxon>
        <taxon>Altererythrobacter</taxon>
    </lineage>
</organism>
<dbReference type="Proteomes" id="UP001215827">
    <property type="component" value="Chromosome"/>
</dbReference>
<dbReference type="Gene3D" id="3.40.50.150">
    <property type="entry name" value="Vaccinia Virus protein VP39"/>
    <property type="match status" value="1"/>
</dbReference>
<dbReference type="EC" id="2.1.-.-" evidence="1"/>
<keyword evidence="1" id="KW-0808">Transferase</keyword>
<gene>
    <name evidence="1" type="ORF">P7228_06530</name>
</gene>
<dbReference type="Pfam" id="PF13489">
    <property type="entry name" value="Methyltransf_23"/>
    <property type="match status" value="1"/>
</dbReference>
<dbReference type="SUPFAM" id="SSF53335">
    <property type="entry name" value="S-adenosyl-L-methionine-dependent methyltransferases"/>
    <property type="match status" value="1"/>
</dbReference>
<name>A0ABY8FUN2_9SPHN</name>
<keyword evidence="2" id="KW-1185">Reference proteome</keyword>
<dbReference type="InterPro" id="IPR029063">
    <property type="entry name" value="SAM-dependent_MTases_sf"/>
</dbReference>
<dbReference type="PANTHER" id="PTHR44068:SF11">
    <property type="entry name" value="GERANYL DIPHOSPHATE 2-C-METHYLTRANSFERASE"/>
    <property type="match status" value="1"/>
</dbReference>